<accession>A0A0L7RF98</accession>
<dbReference type="Proteomes" id="UP000053825">
    <property type="component" value="Unassembled WGS sequence"/>
</dbReference>
<gene>
    <name evidence="1" type="ORF">WH47_08037</name>
</gene>
<dbReference type="EMBL" id="KQ414607">
    <property type="protein sequence ID" value="KOC69503.1"/>
    <property type="molecule type" value="Genomic_DNA"/>
</dbReference>
<dbReference type="AlphaFoldDB" id="A0A0L7RF98"/>
<reference evidence="1 2" key="1">
    <citation type="submission" date="2015-07" db="EMBL/GenBank/DDBJ databases">
        <title>The genome of Habropoda laboriosa.</title>
        <authorList>
            <person name="Pan H."/>
            <person name="Kapheim K."/>
        </authorList>
    </citation>
    <scope>NUCLEOTIDE SEQUENCE [LARGE SCALE GENOMIC DNA]</scope>
    <source>
        <strain evidence="1">0110345459</strain>
    </source>
</reference>
<evidence type="ECO:0000313" key="1">
    <source>
        <dbReference type="EMBL" id="KOC69503.1"/>
    </source>
</evidence>
<evidence type="ECO:0000313" key="2">
    <source>
        <dbReference type="Proteomes" id="UP000053825"/>
    </source>
</evidence>
<keyword evidence="2" id="KW-1185">Reference proteome</keyword>
<feature type="non-terminal residue" evidence="1">
    <location>
        <position position="1"/>
    </location>
</feature>
<sequence length="102" mass="11715">PSLFTLSHRPPFLPAKLPTAKRTGGCKWYIHYFPQSNGWNLLGDKLLRLPALLAEFQDSIRPEVESDTFSGCFSTLRSVTFPSLRRHHPVSPYFEERRSSPQ</sequence>
<organism evidence="1 2">
    <name type="scientific">Habropoda laboriosa</name>
    <dbReference type="NCBI Taxonomy" id="597456"/>
    <lineage>
        <taxon>Eukaryota</taxon>
        <taxon>Metazoa</taxon>
        <taxon>Ecdysozoa</taxon>
        <taxon>Arthropoda</taxon>
        <taxon>Hexapoda</taxon>
        <taxon>Insecta</taxon>
        <taxon>Pterygota</taxon>
        <taxon>Neoptera</taxon>
        <taxon>Endopterygota</taxon>
        <taxon>Hymenoptera</taxon>
        <taxon>Apocrita</taxon>
        <taxon>Aculeata</taxon>
        <taxon>Apoidea</taxon>
        <taxon>Anthophila</taxon>
        <taxon>Apidae</taxon>
        <taxon>Habropoda</taxon>
    </lineage>
</organism>
<protein>
    <submittedName>
        <fullName evidence="1">Uncharacterized protein</fullName>
    </submittedName>
</protein>
<name>A0A0L7RF98_9HYME</name>
<proteinExistence type="predicted"/>